<dbReference type="OrthoDB" id="3800774at2759"/>
<feature type="compositionally biased region" description="Acidic residues" evidence="1">
    <location>
        <begin position="98"/>
        <end position="116"/>
    </location>
</feature>
<dbReference type="AlphaFoldDB" id="B8MI62"/>
<dbReference type="GeneID" id="8107115"/>
<accession>B8MI62</accession>
<feature type="compositionally biased region" description="Low complexity" evidence="1">
    <location>
        <begin position="40"/>
        <end position="54"/>
    </location>
</feature>
<dbReference type="RefSeq" id="XP_002484458.1">
    <property type="nucleotide sequence ID" value="XM_002484413.1"/>
</dbReference>
<dbReference type="EMBL" id="EQ962656">
    <property type="protein sequence ID" value="EED17224.1"/>
    <property type="molecule type" value="Genomic_DNA"/>
</dbReference>
<feature type="region of interest" description="Disordered" evidence="1">
    <location>
        <begin position="1"/>
        <end position="127"/>
    </location>
</feature>
<reference evidence="3" key="1">
    <citation type="journal article" date="2015" name="Genome Announc.">
        <title>Genome sequence of the AIDS-associated pathogen Penicillium marneffei (ATCC18224) and its near taxonomic relative Talaromyces stipitatus (ATCC10500).</title>
        <authorList>
            <person name="Nierman W.C."/>
            <person name="Fedorova-Abrams N.D."/>
            <person name="Andrianopoulos A."/>
        </authorList>
    </citation>
    <scope>NUCLEOTIDE SEQUENCE [LARGE SCALE GENOMIC DNA]</scope>
    <source>
        <strain evidence="3">ATCC 10500 / CBS 375.48 / QM 6759 / NRRL 1006</strain>
    </source>
</reference>
<dbReference type="HOGENOM" id="CLU_026523_0_0_1"/>
<proteinExistence type="predicted"/>
<dbReference type="InParanoid" id="B8MI62"/>
<sequence length="671" mass="76850">MKERQEEFGLPAPITSKTAIQKTRQDAAKKANSHRKRPAPSGRKSTTRSPSKTPSAKRVRFDITSSRDAPDSSVETTPLRAQSNAPRDESIIASLEADTNEETDDNEDSVSEDDDLPVVVPGRPPGWNMADYLNGEYDEEENRLLRDTPLSESTPFNSLDIKIAATNLYNAKEDFKKLSAKRRIKVAEHALREAREDISIINTSDIQDEFNHEIGQLISQTLHDMTQRSFDLGVVEDQFHDQIVKYTDDEPFTFETCTAFVKSMSGRGRQLSHQFDDFSITETLKVLDLIDNKREAHPGTALCVLFEIKVACEALISKKKRTAISTAQQPQDPISIPSSPPVLPTQIRSTRTTQLLEEAAIREARRDRILTAGDFQRQLMQKYQCNDRNCTNYNNFCFPDPMDNTQHYNILATQHGLWANRIASGGATIENPPDELKQYWMKKQGSINRDSRQPVKKNNAQIMEQFMEMQTKMYEQQMQYRLMEQMEAMQEKQEHRDEEKERHHLLREQRDLLTQTPHQTAYLLPRRSTTSPSLLSFKTDKTPARFEAIPATPTPRPRSSSSIDSNEDEYDTLAKFFTWKINSIKNQDRKKKWEDAQSTIFANDWSIRELRQMEDDKTPAYQRAIKAGISDGLARGFKRELRQYRQFVRRVHDEHAAAMALGALGGGNSTI</sequence>
<organism evidence="2 3">
    <name type="scientific">Talaromyces stipitatus (strain ATCC 10500 / CBS 375.48 / QM 6759 / NRRL 1006)</name>
    <name type="common">Penicillium stipitatum</name>
    <dbReference type="NCBI Taxonomy" id="441959"/>
    <lineage>
        <taxon>Eukaryota</taxon>
        <taxon>Fungi</taxon>
        <taxon>Dikarya</taxon>
        <taxon>Ascomycota</taxon>
        <taxon>Pezizomycotina</taxon>
        <taxon>Eurotiomycetes</taxon>
        <taxon>Eurotiomycetidae</taxon>
        <taxon>Eurotiales</taxon>
        <taxon>Trichocomaceae</taxon>
        <taxon>Talaromyces</taxon>
        <taxon>Talaromyces sect. Talaromyces</taxon>
    </lineage>
</organism>
<feature type="compositionally biased region" description="Polar residues" evidence="1">
    <location>
        <begin position="527"/>
        <end position="536"/>
    </location>
</feature>
<feature type="region of interest" description="Disordered" evidence="1">
    <location>
        <begin position="508"/>
        <end position="566"/>
    </location>
</feature>
<evidence type="ECO:0000256" key="1">
    <source>
        <dbReference type="SAM" id="MobiDB-lite"/>
    </source>
</evidence>
<name>B8MI62_TALSN</name>
<gene>
    <name evidence="2" type="ORF">TSTA_022780</name>
</gene>
<protein>
    <submittedName>
        <fullName evidence="2">Uncharacterized protein</fullName>
    </submittedName>
</protein>
<feature type="region of interest" description="Disordered" evidence="1">
    <location>
        <begin position="326"/>
        <end position="345"/>
    </location>
</feature>
<dbReference type="PhylomeDB" id="B8MI62"/>
<dbReference type="Proteomes" id="UP000001745">
    <property type="component" value="Unassembled WGS sequence"/>
</dbReference>
<evidence type="ECO:0000313" key="2">
    <source>
        <dbReference type="EMBL" id="EED17224.1"/>
    </source>
</evidence>
<keyword evidence="3" id="KW-1185">Reference proteome</keyword>
<feature type="compositionally biased region" description="Low complexity" evidence="1">
    <location>
        <begin position="328"/>
        <end position="337"/>
    </location>
</feature>
<dbReference type="VEuPathDB" id="FungiDB:TSTA_022780"/>
<evidence type="ECO:0000313" key="3">
    <source>
        <dbReference type="Proteomes" id="UP000001745"/>
    </source>
</evidence>
<feature type="compositionally biased region" description="Polar residues" evidence="1">
    <location>
        <begin position="63"/>
        <end position="85"/>
    </location>
</feature>